<name>W9CH08_SCLBF</name>
<dbReference type="AlphaFoldDB" id="W9CH08"/>
<reference evidence="1 2" key="1">
    <citation type="journal article" date="2014" name="Genome Announc.">
        <title>Draft genome sequence of Sclerotinia borealis, a psychrophilic plant pathogenic fungus.</title>
        <authorList>
            <person name="Mardanov A.V."/>
            <person name="Beletsky A.V."/>
            <person name="Kadnikov V.V."/>
            <person name="Ignatov A.N."/>
            <person name="Ravin N.V."/>
        </authorList>
    </citation>
    <scope>NUCLEOTIDE SEQUENCE [LARGE SCALE GENOMIC DNA]</scope>
    <source>
        <strain evidence="2">F-4157</strain>
    </source>
</reference>
<dbReference type="EMBL" id="AYSA01000271">
    <property type="protein sequence ID" value="ESZ94034.1"/>
    <property type="molecule type" value="Genomic_DNA"/>
</dbReference>
<keyword evidence="2" id="KW-1185">Reference proteome</keyword>
<sequence>MSFQHNGLITTYALYSAYLQASKPELRETATVPLWEDILNNEFKQYDNIVVNSQQPLDDSTRSADVVVRSYDQEFKPISFLIMECKRYSRTHRDIDEMELQLELYVQNYFSEFGKSEGRTGVFGAVAFGTKIRAWRFTCETPTSFVAIPLMDGKTGIADLESYRDPYIPAEANQIREFLKMVRTSKLTSTSQISYTTESSSSTTNTNILHSTAIISTNTFSHSQEIIGPTQDHYYVFEQNYYWYSQGKITDIQDRLTNEWVYNYYGWAGEEANGCKWRMVYANKQVIYA</sequence>
<evidence type="ECO:0000313" key="2">
    <source>
        <dbReference type="Proteomes" id="UP000019487"/>
    </source>
</evidence>
<proteinExistence type="predicted"/>
<accession>W9CH08</accession>
<protein>
    <submittedName>
        <fullName evidence="1">Uncharacterized protein</fullName>
    </submittedName>
</protein>
<organism evidence="1 2">
    <name type="scientific">Sclerotinia borealis (strain F-4128)</name>
    <dbReference type="NCBI Taxonomy" id="1432307"/>
    <lineage>
        <taxon>Eukaryota</taxon>
        <taxon>Fungi</taxon>
        <taxon>Dikarya</taxon>
        <taxon>Ascomycota</taxon>
        <taxon>Pezizomycotina</taxon>
        <taxon>Leotiomycetes</taxon>
        <taxon>Helotiales</taxon>
        <taxon>Sclerotiniaceae</taxon>
        <taxon>Sclerotinia</taxon>
    </lineage>
</organism>
<comment type="caution">
    <text evidence="1">The sequence shown here is derived from an EMBL/GenBank/DDBJ whole genome shotgun (WGS) entry which is preliminary data.</text>
</comment>
<evidence type="ECO:0000313" key="1">
    <source>
        <dbReference type="EMBL" id="ESZ94034.1"/>
    </source>
</evidence>
<dbReference type="HOGENOM" id="CLU_963650_0_0_1"/>
<dbReference type="Proteomes" id="UP000019487">
    <property type="component" value="Unassembled WGS sequence"/>
</dbReference>
<gene>
    <name evidence="1" type="ORF">SBOR_5560</name>
</gene>
<dbReference type="OrthoDB" id="5388727at2759"/>